<keyword evidence="3" id="KW-1185">Reference proteome</keyword>
<dbReference type="Proteomes" id="UP001141552">
    <property type="component" value="Unassembled WGS sequence"/>
</dbReference>
<dbReference type="PANTHER" id="PTHR47546">
    <property type="entry name" value="S15/NS1, RNA-BINDING PROTEIN"/>
    <property type="match status" value="1"/>
</dbReference>
<dbReference type="AlphaFoldDB" id="A0A9Q0F1C5"/>
<evidence type="ECO:0000256" key="1">
    <source>
        <dbReference type="SAM" id="MobiDB-lite"/>
    </source>
</evidence>
<gene>
    <name evidence="2" type="ORF">Tsubulata_040396</name>
</gene>
<sequence>MALILSRPKHRSLTNPSLFHLFSTSSFSTPPSNEQPKPRTNPDSPPQSSIACSYNGGAKASIKRQIPNNPQAQNHQGAQNFQSFRRPTRINTNPPRRVASLVEIRKSLRSFRRTAAASPSPAEPYSTTSSSPQGQQPQNFSFQEVYTRSVIARQDAAGRDPSGGRPGLGNPSADLDASWAILGRMNRNPKFEEMKVRLRSAVFRREMMECERSDGKSEASTDFVRMHSHEKEELGKEIDTISELAYKPRKSLANMERKGEAAWIDHAFAGAYICCLGPLFFSGLLD</sequence>
<dbReference type="EMBL" id="JAKUCV010007529">
    <property type="protein sequence ID" value="KAJ4823058.1"/>
    <property type="molecule type" value="Genomic_DNA"/>
</dbReference>
<evidence type="ECO:0000313" key="2">
    <source>
        <dbReference type="EMBL" id="KAJ4823058.1"/>
    </source>
</evidence>
<proteinExistence type="predicted"/>
<feature type="compositionally biased region" description="Polar residues" evidence="1">
    <location>
        <begin position="66"/>
        <end position="83"/>
    </location>
</feature>
<protein>
    <submittedName>
        <fullName evidence="2">Uncharacterized protein</fullName>
    </submittedName>
</protein>
<name>A0A9Q0F1C5_9ROSI</name>
<evidence type="ECO:0000313" key="3">
    <source>
        <dbReference type="Proteomes" id="UP001141552"/>
    </source>
</evidence>
<organism evidence="2 3">
    <name type="scientific">Turnera subulata</name>
    <dbReference type="NCBI Taxonomy" id="218843"/>
    <lineage>
        <taxon>Eukaryota</taxon>
        <taxon>Viridiplantae</taxon>
        <taxon>Streptophyta</taxon>
        <taxon>Embryophyta</taxon>
        <taxon>Tracheophyta</taxon>
        <taxon>Spermatophyta</taxon>
        <taxon>Magnoliopsida</taxon>
        <taxon>eudicotyledons</taxon>
        <taxon>Gunneridae</taxon>
        <taxon>Pentapetalae</taxon>
        <taxon>rosids</taxon>
        <taxon>fabids</taxon>
        <taxon>Malpighiales</taxon>
        <taxon>Passifloraceae</taxon>
        <taxon>Turnera</taxon>
    </lineage>
</organism>
<accession>A0A9Q0F1C5</accession>
<feature type="compositionally biased region" description="Low complexity" evidence="1">
    <location>
        <begin position="114"/>
        <end position="138"/>
    </location>
</feature>
<reference evidence="2" key="2">
    <citation type="journal article" date="2023" name="Plants (Basel)">
        <title>Annotation of the Turnera subulata (Passifloraceae) Draft Genome Reveals the S-Locus Evolved after the Divergence of Turneroideae from Passifloroideae in a Stepwise Manner.</title>
        <authorList>
            <person name="Henning P.M."/>
            <person name="Roalson E.H."/>
            <person name="Mir W."/>
            <person name="McCubbin A.G."/>
            <person name="Shore J.S."/>
        </authorList>
    </citation>
    <scope>NUCLEOTIDE SEQUENCE</scope>
    <source>
        <strain evidence="2">F60SS</strain>
    </source>
</reference>
<feature type="region of interest" description="Disordered" evidence="1">
    <location>
        <begin position="24"/>
        <end position="99"/>
    </location>
</feature>
<comment type="caution">
    <text evidence="2">The sequence shown here is derived from an EMBL/GenBank/DDBJ whole genome shotgun (WGS) entry which is preliminary data.</text>
</comment>
<reference evidence="2" key="1">
    <citation type="submission" date="2022-02" db="EMBL/GenBank/DDBJ databases">
        <authorList>
            <person name="Henning P.M."/>
            <person name="McCubbin A.G."/>
            <person name="Shore J.S."/>
        </authorList>
    </citation>
    <scope>NUCLEOTIDE SEQUENCE</scope>
    <source>
        <strain evidence="2">F60SS</strain>
        <tissue evidence="2">Leaves</tissue>
    </source>
</reference>
<feature type="region of interest" description="Disordered" evidence="1">
    <location>
        <begin position="112"/>
        <end position="138"/>
    </location>
</feature>
<dbReference type="PANTHER" id="PTHR47546:SF3">
    <property type="entry name" value="30S RIBOSOMAL PROTEIN S15, CHLOROPLASTIC"/>
    <property type="match status" value="1"/>
</dbReference>